<dbReference type="EMBL" id="MCGT01000047">
    <property type="protein sequence ID" value="ORX44569.1"/>
    <property type="molecule type" value="Genomic_DNA"/>
</dbReference>
<keyword evidence="1" id="KW-0812">Transmembrane</keyword>
<evidence type="ECO:0000256" key="1">
    <source>
        <dbReference type="SAM" id="Phobius"/>
    </source>
</evidence>
<gene>
    <name evidence="2" type="ORF">DM01DRAFT_1179246</name>
</gene>
<protein>
    <submittedName>
        <fullName evidence="2">Uncharacterized protein</fullName>
    </submittedName>
</protein>
<dbReference type="Proteomes" id="UP000242146">
    <property type="component" value="Unassembled WGS sequence"/>
</dbReference>
<sequence>MQRVLVIPRGFDFHVLSFDSHGFILLSLNIGMSMYPALPTKKKKKSRRLLLSLQRSGAPFSSRGNDDNPFTKESSSLKVKAFLSSFHRGAHPKNETAFLPSCFPTKVKTALKVPASGYTQTGQDMAMTWGKERTLTSQVDVVAGLPRAAIRGRSAKLEIRTDSVSFVISYLLRQLACDVQRRFLVSSSPAYR</sequence>
<accession>A0A1X2G494</accession>
<reference evidence="2 3" key="1">
    <citation type="submission" date="2016-07" db="EMBL/GenBank/DDBJ databases">
        <title>Pervasive Adenine N6-methylation of Active Genes in Fungi.</title>
        <authorList>
            <consortium name="DOE Joint Genome Institute"/>
            <person name="Mondo S.J."/>
            <person name="Dannebaum R.O."/>
            <person name="Kuo R.C."/>
            <person name="Labutti K."/>
            <person name="Haridas S."/>
            <person name="Kuo A."/>
            <person name="Salamov A."/>
            <person name="Ahrendt S.R."/>
            <person name="Lipzen A."/>
            <person name="Sullivan W."/>
            <person name="Andreopoulos W.B."/>
            <person name="Clum A."/>
            <person name="Lindquist E."/>
            <person name="Daum C."/>
            <person name="Ramamoorthy G.K."/>
            <person name="Gryganskyi A."/>
            <person name="Culley D."/>
            <person name="Magnuson J.K."/>
            <person name="James T.Y."/>
            <person name="O'Malley M.A."/>
            <person name="Stajich J.E."/>
            <person name="Spatafora J.W."/>
            <person name="Visel A."/>
            <person name="Grigoriev I.V."/>
        </authorList>
    </citation>
    <scope>NUCLEOTIDE SEQUENCE [LARGE SCALE GENOMIC DNA]</scope>
    <source>
        <strain evidence="2 3">NRRL 3301</strain>
    </source>
</reference>
<keyword evidence="3" id="KW-1185">Reference proteome</keyword>
<name>A0A1X2G494_9FUNG</name>
<evidence type="ECO:0000313" key="2">
    <source>
        <dbReference type="EMBL" id="ORX44569.1"/>
    </source>
</evidence>
<evidence type="ECO:0000313" key="3">
    <source>
        <dbReference type="Proteomes" id="UP000242146"/>
    </source>
</evidence>
<dbReference type="AlphaFoldDB" id="A0A1X2G494"/>
<feature type="transmembrane region" description="Helical" evidence="1">
    <location>
        <begin position="20"/>
        <end position="38"/>
    </location>
</feature>
<keyword evidence="1" id="KW-1133">Transmembrane helix</keyword>
<keyword evidence="1" id="KW-0472">Membrane</keyword>
<comment type="caution">
    <text evidence="2">The sequence shown here is derived from an EMBL/GenBank/DDBJ whole genome shotgun (WGS) entry which is preliminary data.</text>
</comment>
<proteinExistence type="predicted"/>
<organism evidence="2 3">
    <name type="scientific">Hesseltinella vesiculosa</name>
    <dbReference type="NCBI Taxonomy" id="101127"/>
    <lineage>
        <taxon>Eukaryota</taxon>
        <taxon>Fungi</taxon>
        <taxon>Fungi incertae sedis</taxon>
        <taxon>Mucoromycota</taxon>
        <taxon>Mucoromycotina</taxon>
        <taxon>Mucoromycetes</taxon>
        <taxon>Mucorales</taxon>
        <taxon>Cunninghamellaceae</taxon>
        <taxon>Hesseltinella</taxon>
    </lineage>
</organism>